<dbReference type="EMBL" id="SRXT01000001">
    <property type="protein sequence ID" value="TGX56250.1"/>
    <property type="molecule type" value="Genomic_DNA"/>
</dbReference>
<evidence type="ECO:0000313" key="1">
    <source>
        <dbReference type="EMBL" id="TGX56250.1"/>
    </source>
</evidence>
<dbReference type="Proteomes" id="UP000306147">
    <property type="component" value="Unassembled WGS sequence"/>
</dbReference>
<evidence type="ECO:0000313" key="2">
    <source>
        <dbReference type="Proteomes" id="UP000306147"/>
    </source>
</evidence>
<reference evidence="1 2" key="1">
    <citation type="submission" date="2019-04" db="EMBL/GenBank/DDBJ databases">
        <title>Sphingomonas psychrotolerans sp. nov., isolated from soil in the Tianshan Mountains, Xinjiang, China.</title>
        <authorList>
            <person name="Luo Y."/>
            <person name="Sheng H."/>
        </authorList>
    </citation>
    <scope>NUCLEOTIDE SEQUENCE [LARGE SCALE GENOMIC DNA]</scope>
    <source>
        <strain evidence="1 2">ZFGT-11</strain>
    </source>
</reference>
<dbReference type="Gene3D" id="3.40.50.2300">
    <property type="match status" value="1"/>
</dbReference>
<name>A0A4S1XK89_9SPHN</name>
<organism evidence="1 2">
    <name type="scientific">Sphingomonas gei</name>
    <dbReference type="NCBI Taxonomy" id="1395960"/>
    <lineage>
        <taxon>Bacteria</taxon>
        <taxon>Pseudomonadati</taxon>
        <taxon>Pseudomonadota</taxon>
        <taxon>Alphaproteobacteria</taxon>
        <taxon>Sphingomonadales</taxon>
        <taxon>Sphingomonadaceae</taxon>
        <taxon>Sphingomonas</taxon>
    </lineage>
</organism>
<proteinExistence type="predicted"/>
<protein>
    <recommendedName>
        <fullName evidence="3">Response regulator</fullName>
    </recommendedName>
</protein>
<keyword evidence="2" id="KW-1185">Reference proteome</keyword>
<comment type="caution">
    <text evidence="1">The sequence shown here is derived from an EMBL/GenBank/DDBJ whole genome shotgun (WGS) entry which is preliminary data.</text>
</comment>
<gene>
    <name evidence="1" type="ORF">E5A73_03960</name>
</gene>
<dbReference type="AlphaFoldDB" id="A0A4S1XK89"/>
<evidence type="ECO:0008006" key="3">
    <source>
        <dbReference type="Google" id="ProtNLM"/>
    </source>
</evidence>
<accession>A0A4S1XK89</accession>
<sequence length="133" mass="13925">MTQNQGGSATILSNAILLADADSFESGYVVSALQAAGSSVIGPLQSGGEVRALLDHGPAPRAVILGNHLSDGPVWELVETLRGRDIAHLLLIGPPWEEEPDLTGISVLRKPFGAYQVVEWATQFAPEGTLPTG</sequence>
<dbReference type="RefSeq" id="WP_135962448.1">
    <property type="nucleotide sequence ID" value="NZ_SRXT01000001.1"/>
</dbReference>